<reference evidence="8 9" key="1">
    <citation type="submission" date="2019-04" db="EMBL/GenBank/DDBJ databases">
        <authorList>
            <person name="Dong K."/>
        </authorList>
    </citation>
    <scope>NUCLEOTIDE SEQUENCE [LARGE SCALE GENOMIC DNA]</scope>
    <source>
        <strain evidence="9">dk3543</strain>
    </source>
</reference>
<feature type="domain" description="Dihydroorotate dehydrogenase catalytic" evidence="7">
    <location>
        <begin position="9"/>
        <end position="275"/>
    </location>
</feature>
<comment type="cofactor">
    <cofactor evidence="1">
        <name>FMN</name>
        <dbReference type="ChEBI" id="CHEBI:58210"/>
    </cofactor>
</comment>
<evidence type="ECO:0000256" key="6">
    <source>
        <dbReference type="ARBA" id="ARBA00023002"/>
    </source>
</evidence>
<proteinExistence type="predicted"/>
<dbReference type="SUPFAM" id="SSF51395">
    <property type="entry name" value="FMN-linked oxidoreductases"/>
    <property type="match status" value="1"/>
</dbReference>
<dbReference type="Gene3D" id="3.20.20.70">
    <property type="entry name" value="Aldolase class I"/>
    <property type="match status" value="1"/>
</dbReference>
<dbReference type="InterPro" id="IPR050074">
    <property type="entry name" value="DHO_dehydrogenase"/>
</dbReference>
<dbReference type="Pfam" id="PF01180">
    <property type="entry name" value="DHO_dh"/>
    <property type="match status" value="1"/>
</dbReference>
<evidence type="ECO:0000256" key="1">
    <source>
        <dbReference type="ARBA" id="ARBA00001917"/>
    </source>
</evidence>
<protein>
    <submittedName>
        <fullName evidence="8">Dihydroorotate dehydrogenase</fullName>
    </submittedName>
</protein>
<dbReference type="EMBL" id="SZPY01000003">
    <property type="protein sequence ID" value="TKI61784.1"/>
    <property type="molecule type" value="Genomic_DNA"/>
</dbReference>
<keyword evidence="5" id="KW-0665">Pyrimidine biosynthesis</keyword>
<dbReference type="InterPro" id="IPR013785">
    <property type="entry name" value="Aldolase_TIM"/>
</dbReference>
<dbReference type="GO" id="GO:0006207">
    <property type="term" value="P:'de novo' pyrimidine nucleobase biosynthetic process"/>
    <property type="evidence" value="ECO:0007669"/>
    <property type="project" value="InterPro"/>
</dbReference>
<name>A0A4U2YLT5_9ACTN</name>
<evidence type="ECO:0000256" key="3">
    <source>
        <dbReference type="ARBA" id="ARBA00022630"/>
    </source>
</evidence>
<dbReference type="PANTHER" id="PTHR48109:SF1">
    <property type="entry name" value="DIHYDROOROTATE DEHYDROGENASE (FUMARATE)"/>
    <property type="match status" value="1"/>
</dbReference>
<dbReference type="PROSITE" id="PS00912">
    <property type="entry name" value="DHODEHASE_2"/>
    <property type="match status" value="1"/>
</dbReference>
<comment type="caution">
    <text evidence="8">The sequence shown here is derived from an EMBL/GenBank/DDBJ whole genome shotgun (WGS) entry which is preliminary data.</text>
</comment>
<dbReference type="GO" id="GO:0004152">
    <property type="term" value="F:dihydroorotate dehydrogenase activity"/>
    <property type="evidence" value="ECO:0007669"/>
    <property type="project" value="InterPro"/>
</dbReference>
<keyword evidence="6" id="KW-0560">Oxidoreductase</keyword>
<dbReference type="InterPro" id="IPR012135">
    <property type="entry name" value="Dihydroorotate_DH_1_2"/>
</dbReference>
<comment type="pathway">
    <text evidence="2">Pyrimidine metabolism; UMP biosynthesis via de novo pathway.</text>
</comment>
<keyword evidence="3" id="KW-0285">Flavoprotein</keyword>
<gene>
    <name evidence="8" type="ORF">FC770_13615</name>
</gene>
<dbReference type="Proteomes" id="UP000307808">
    <property type="component" value="Unassembled WGS sequence"/>
</dbReference>
<dbReference type="GO" id="GO:0044205">
    <property type="term" value="P:'de novo' UMP biosynthetic process"/>
    <property type="evidence" value="ECO:0007669"/>
    <property type="project" value="UniProtKB-UniPathway"/>
</dbReference>
<dbReference type="AlphaFoldDB" id="A0A4U2YLT5"/>
<dbReference type="UniPathway" id="UPA00070"/>
<sequence length="277" mass="28212">MSAPGLGALRLDHPVMVASGCGGTGRELAPFVDLDGLGFVTRTLTRHPHPGGAMPRVVESPSGLLHAVGLHNPGLEVFLAEELPWLVRAGARVVVSFCASTLGEYAELTHLLASAPGLVGVEVNLSSPDADGVGAFDAREPFHAASAVAAVRRELPADLALLVKVRPDPVRVVETARAVRDAGAGAVVVGGALAAAMPDGRPAGLSGPAVRPVATAAVRTLVRTAPEIPVVACGGITTSEHVRDYLAAGAVAVQVGTGLLHDPTLITRLVHDLEETS</sequence>
<dbReference type="OrthoDB" id="9794954at2"/>
<keyword evidence="9" id="KW-1185">Reference proteome</keyword>
<keyword evidence="4" id="KW-0288">FMN</keyword>
<dbReference type="PIRSF" id="PIRSF000164">
    <property type="entry name" value="DHO_oxidase"/>
    <property type="match status" value="1"/>
</dbReference>
<evidence type="ECO:0000256" key="4">
    <source>
        <dbReference type="ARBA" id="ARBA00022643"/>
    </source>
</evidence>
<evidence type="ECO:0000256" key="5">
    <source>
        <dbReference type="ARBA" id="ARBA00022975"/>
    </source>
</evidence>
<evidence type="ECO:0000259" key="7">
    <source>
        <dbReference type="Pfam" id="PF01180"/>
    </source>
</evidence>
<accession>A0A4U2YLT5</accession>
<dbReference type="PANTHER" id="PTHR48109">
    <property type="entry name" value="DIHYDROOROTATE DEHYDROGENASE (QUINONE), MITOCHONDRIAL-RELATED"/>
    <property type="match status" value="1"/>
</dbReference>
<dbReference type="RefSeq" id="WP_137066790.1">
    <property type="nucleotide sequence ID" value="NZ_CP040748.1"/>
</dbReference>
<dbReference type="InterPro" id="IPR001295">
    <property type="entry name" value="Dihydroorotate_DH_CS"/>
</dbReference>
<dbReference type="InterPro" id="IPR005720">
    <property type="entry name" value="Dihydroorotate_DH_cat"/>
</dbReference>
<evidence type="ECO:0000313" key="8">
    <source>
        <dbReference type="EMBL" id="TKI61784.1"/>
    </source>
</evidence>
<dbReference type="GO" id="GO:0005737">
    <property type="term" value="C:cytoplasm"/>
    <property type="evidence" value="ECO:0007669"/>
    <property type="project" value="InterPro"/>
</dbReference>
<evidence type="ECO:0000256" key="2">
    <source>
        <dbReference type="ARBA" id="ARBA00004725"/>
    </source>
</evidence>
<organism evidence="8 9">
    <name type="scientific">Nocardioides jishulii</name>
    <dbReference type="NCBI Taxonomy" id="2575440"/>
    <lineage>
        <taxon>Bacteria</taxon>
        <taxon>Bacillati</taxon>
        <taxon>Actinomycetota</taxon>
        <taxon>Actinomycetes</taxon>
        <taxon>Propionibacteriales</taxon>
        <taxon>Nocardioidaceae</taxon>
        <taxon>Nocardioides</taxon>
    </lineage>
</organism>
<evidence type="ECO:0000313" key="9">
    <source>
        <dbReference type="Proteomes" id="UP000307808"/>
    </source>
</evidence>